<protein>
    <recommendedName>
        <fullName evidence="4">Secreted protein</fullName>
    </recommendedName>
</protein>
<keyword evidence="1" id="KW-1133">Transmembrane helix</keyword>
<evidence type="ECO:0000313" key="3">
    <source>
        <dbReference type="Proteomes" id="UP001492380"/>
    </source>
</evidence>
<keyword evidence="1" id="KW-0472">Membrane</keyword>
<feature type="transmembrane region" description="Helical" evidence="1">
    <location>
        <begin position="82"/>
        <end position="99"/>
    </location>
</feature>
<keyword evidence="3" id="KW-1185">Reference proteome</keyword>
<organism evidence="2 3">
    <name type="scientific">Phyllosticta capitalensis</name>
    <dbReference type="NCBI Taxonomy" id="121624"/>
    <lineage>
        <taxon>Eukaryota</taxon>
        <taxon>Fungi</taxon>
        <taxon>Dikarya</taxon>
        <taxon>Ascomycota</taxon>
        <taxon>Pezizomycotina</taxon>
        <taxon>Dothideomycetes</taxon>
        <taxon>Dothideomycetes incertae sedis</taxon>
        <taxon>Botryosphaeriales</taxon>
        <taxon>Phyllostictaceae</taxon>
        <taxon>Phyllosticta</taxon>
    </lineage>
</organism>
<reference evidence="2 3" key="1">
    <citation type="submission" date="2024-04" db="EMBL/GenBank/DDBJ databases">
        <title>Phyllosticta paracitricarpa is synonymous to the EU quarantine fungus P. citricarpa based on phylogenomic analyses.</title>
        <authorList>
            <consortium name="Lawrence Berkeley National Laboratory"/>
            <person name="Van Ingen-Buijs V.A."/>
            <person name="Van Westerhoven A.C."/>
            <person name="Haridas S."/>
            <person name="Skiadas P."/>
            <person name="Martin F."/>
            <person name="Groenewald J.Z."/>
            <person name="Crous P.W."/>
            <person name="Seidl M.F."/>
        </authorList>
    </citation>
    <scope>NUCLEOTIDE SEQUENCE [LARGE SCALE GENOMIC DNA]</scope>
    <source>
        <strain evidence="2 3">CBS 123374</strain>
    </source>
</reference>
<evidence type="ECO:0008006" key="4">
    <source>
        <dbReference type="Google" id="ProtNLM"/>
    </source>
</evidence>
<feature type="transmembrane region" description="Helical" evidence="1">
    <location>
        <begin position="119"/>
        <end position="136"/>
    </location>
</feature>
<name>A0ABR1Y8Z8_9PEZI</name>
<sequence>MMRRRRRCWVCAWFWLSSLRPIPPRPPTQIHPSHLSSNPFLTVSLLLSSLCMMRFGSGRVSPPYFCCCFCWTTTITALEVRLVCWVVSCGLCMVAAGLLGKWQSGDTWTKQRKSKHGEISTQSGWLVVGCLVGLCLHER</sequence>
<accession>A0ABR1Y8Z8</accession>
<gene>
    <name evidence="2" type="ORF">HDK90DRAFT_112637</name>
</gene>
<keyword evidence="1" id="KW-0812">Transmembrane</keyword>
<comment type="caution">
    <text evidence="2">The sequence shown here is derived from an EMBL/GenBank/DDBJ whole genome shotgun (WGS) entry which is preliminary data.</text>
</comment>
<evidence type="ECO:0000313" key="2">
    <source>
        <dbReference type="EMBL" id="KAK8223112.1"/>
    </source>
</evidence>
<evidence type="ECO:0000256" key="1">
    <source>
        <dbReference type="SAM" id="Phobius"/>
    </source>
</evidence>
<dbReference type="EMBL" id="JBBWRZ010000014">
    <property type="protein sequence ID" value="KAK8223112.1"/>
    <property type="molecule type" value="Genomic_DNA"/>
</dbReference>
<dbReference type="Proteomes" id="UP001492380">
    <property type="component" value="Unassembled WGS sequence"/>
</dbReference>
<proteinExistence type="predicted"/>